<dbReference type="EMBL" id="CP039381">
    <property type="protein sequence ID" value="QCT06094.1"/>
    <property type="molecule type" value="Genomic_DNA"/>
</dbReference>
<feature type="transmembrane region" description="Helical" evidence="2">
    <location>
        <begin position="21"/>
        <end position="38"/>
    </location>
</feature>
<comment type="similarity">
    <text evidence="1">Belongs to the CapA family.</text>
</comment>
<dbReference type="PANTHER" id="PTHR33393:SF12">
    <property type="entry name" value="CAPSULE BIOSYNTHESIS PROTEIN CAPA"/>
    <property type="match status" value="1"/>
</dbReference>
<evidence type="ECO:0000313" key="5">
    <source>
        <dbReference type="Proteomes" id="UP000301475"/>
    </source>
</evidence>
<evidence type="ECO:0000313" key="4">
    <source>
        <dbReference type="EMBL" id="QCT06094.1"/>
    </source>
</evidence>
<dbReference type="RefSeq" id="WP_138156188.1">
    <property type="nucleotide sequence ID" value="NZ_CP039381.1"/>
</dbReference>
<dbReference type="KEGG" id="ruj:E5Z56_01350"/>
<accession>A0A4P8XUP6</accession>
<keyword evidence="2" id="KW-0812">Transmembrane</keyword>
<keyword evidence="2" id="KW-0472">Membrane</keyword>
<evidence type="ECO:0000259" key="3">
    <source>
        <dbReference type="SMART" id="SM00854"/>
    </source>
</evidence>
<protein>
    <submittedName>
        <fullName evidence="4">CapA family protein</fullName>
    </submittedName>
</protein>
<dbReference type="Proteomes" id="UP000301475">
    <property type="component" value="Chromosome"/>
</dbReference>
<dbReference type="PANTHER" id="PTHR33393">
    <property type="entry name" value="POLYGLUTAMINE SYNTHESIS ACCESSORY PROTEIN RV0574C-RELATED"/>
    <property type="match status" value="1"/>
</dbReference>
<dbReference type="InterPro" id="IPR019079">
    <property type="entry name" value="Capsule_synth_CapA"/>
</dbReference>
<dbReference type="SMART" id="SM00854">
    <property type="entry name" value="PGA_cap"/>
    <property type="match status" value="1"/>
</dbReference>
<dbReference type="SUPFAM" id="SSF56300">
    <property type="entry name" value="Metallo-dependent phosphatases"/>
    <property type="match status" value="1"/>
</dbReference>
<proteinExistence type="inferred from homology"/>
<sequence length="427" mass="48243">MARRGYVDKRGNKRQYSMIPFVGLGILVVLLIVIIVGITSCAKGCSNKGDTKETKPQTTTTAKATESSFNMSIAGDYIIYSSIYKGANEIAGGNGYNFKPMVKNLKQFTSKCDVNYYNQETILGGTEMGLSDYPLFVSPQEAGDAMVDLGYNLVSTATNHSMDGGEEGILNSCKYWDKQRKEHNVYMMGTYDSQADRDAVNVLECNDIKYTMLDYTYGTNGIPVPDGKEYMVNVWPIDLEINDPAKDTKYQAYKKQVKKDIEAVRDNVDFLIVGMHAGVEYMPDESEYQDDMAQFLADNGVNLVIGTHPHVIEPARYVGDTLVYYSMGNLLCSQYQDENYNKVTSILATMTVKKTTKDGKTKITFENLENNLLYCYFNQATWRDHLIIPFSSSEIKEYLPEYKEVYNTYKNIFLKYDKTLPFTACAK</sequence>
<feature type="domain" description="Capsule synthesis protein CapA" evidence="3">
    <location>
        <begin position="70"/>
        <end position="334"/>
    </location>
</feature>
<dbReference type="Pfam" id="PF09587">
    <property type="entry name" value="PGA_cap"/>
    <property type="match status" value="1"/>
</dbReference>
<reference evidence="4 5" key="1">
    <citation type="submission" date="2019-04" db="EMBL/GenBank/DDBJ databases">
        <authorList>
            <person name="Embree M."/>
            <person name="Gaffney J.R."/>
        </authorList>
    </citation>
    <scope>NUCLEOTIDE SEQUENCE [LARGE SCALE GENOMIC DNA]</scope>
    <source>
        <strain evidence="4 5">JE7A12</strain>
    </source>
</reference>
<dbReference type="InterPro" id="IPR029052">
    <property type="entry name" value="Metallo-depent_PP-like"/>
</dbReference>
<dbReference type="AlphaFoldDB" id="A0A4P8XUP6"/>
<keyword evidence="2" id="KW-1133">Transmembrane helix</keyword>
<evidence type="ECO:0000256" key="2">
    <source>
        <dbReference type="SAM" id="Phobius"/>
    </source>
</evidence>
<dbReference type="CDD" id="cd07381">
    <property type="entry name" value="MPP_CapA"/>
    <property type="match status" value="1"/>
</dbReference>
<name>A0A4P8XUP6_9FIRM</name>
<keyword evidence="5" id="KW-1185">Reference proteome</keyword>
<dbReference type="Gene3D" id="3.60.21.10">
    <property type="match status" value="1"/>
</dbReference>
<gene>
    <name evidence="4" type="ORF">E5Z56_01350</name>
</gene>
<dbReference type="OrthoDB" id="9810906at2"/>
<evidence type="ECO:0000256" key="1">
    <source>
        <dbReference type="ARBA" id="ARBA00005662"/>
    </source>
</evidence>
<organism evidence="4 5">
    <name type="scientific">Ruminococcus bovis</name>
    <dbReference type="NCBI Taxonomy" id="2564099"/>
    <lineage>
        <taxon>Bacteria</taxon>
        <taxon>Bacillati</taxon>
        <taxon>Bacillota</taxon>
        <taxon>Clostridia</taxon>
        <taxon>Eubacteriales</taxon>
        <taxon>Oscillospiraceae</taxon>
        <taxon>Ruminococcus</taxon>
    </lineage>
</organism>
<dbReference type="InterPro" id="IPR052169">
    <property type="entry name" value="CW_Biosynth-Accessory"/>
</dbReference>